<name>A0A0F3N503_ANAPH</name>
<dbReference type="AlphaFoldDB" id="A0A0F3N503"/>
<accession>A0A0F3N503</accession>
<keyword evidence="1" id="KW-0472">Membrane</keyword>
<comment type="caution">
    <text evidence="2">The sequence shown here is derived from an EMBL/GenBank/DDBJ whole genome shotgun (WGS) entry which is preliminary data.</text>
</comment>
<proteinExistence type="predicted"/>
<evidence type="ECO:0000313" key="2">
    <source>
        <dbReference type="EMBL" id="KJV63163.1"/>
    </source>
</evidence>
<evidence type="ECO:0000313" key="3">
    <source>
        <dbReference type="Proteomes" id="UP000033754"/>
    </source>
</evidence>
<dbReference type="PATRIC" id="fig|1359161.3.peg.1235"/>
<evidence type="ECO:0000256" key="1">
    <source>
        <dbReference type="SAM" id="Phobius"/>
    </source>
</evidence>
<reference evidence="2 3" key="1">
    <citation type="submission" date="2015-01" db="EMBL/GenBank/DDBJ databases">
        <title>Genome Sequencing of Rickettsiales.</title>
        <authorList>
            <person name="Daugherty S.C."/>
            <person name="Su Q."/>
            <person name="Abolude K."/>
            <person name="Beier-Sexton M."/>
            <person name="Carlyon J.A."/>
            <person name="Carter R."/>
            <person name="Day N.P."/>
            <person name="Dumler S.J."/>
            <person name="Dyachenko V."/>
            <person name="Godinez A."/>
            <person name="Kurtti T.J."/>
            <person name="Lichay M."/>
            <person name="Mullins K.E."/>
            <person name="Ott S."/>
            <person name="Pappas-Brown V."/>
            <person name="Paris D.H."/>
            <person name="Patel P."/>
            <person name="Richards A.L."/>
            <person name="Sadzewicz L."/>
            <person name="Sears K."/>
            <person name="Seidman D."/>
            <person name="Sengamalay N."/>
            <person name="Stenos J."/>
            <person name="Tallon L.J."/>
            <person name="Vincent G."/>
            <person name="Fraser C.M."/>
            <person name="Munderloh U."/>
            <person name="Dunning-Hotopp J.C."/>
        </authorList>
    </citation>
    <scope>NUCLEOTIDE SEQUENCE [LARGE SCALE GENOMIC DNA]</scope>
    <source>
        <strain evidence="2 3">NCH-1</strain>
    </source>
</reference>
<dbReference type="EMBL" id="LANT01000008">
    <property type="protein sequence ID" value="KJV63163.1"/>
    <property type="molecule type" value="Genomic_DNA"/>
</dbReference>
<gene>
    <name evidence="2" type="ORF">EPHNCH_1100</name>
</gene>
<keyword evidence="1" id="KW-0812">Transmembrane</keyword>
<dbReference type="Proteomes" id="UP000033754">
    <property type="component" value="Unassembled WGS sequence"/>
</dbReference>
<feature type="transmembrane region" description="Helical" evidence="1">
    <location>
        <begin position="12"/>
        <end position="37"/>
    </location>
</feature>
<sequence>MYRVATSFKRVECLEAVAVLVCAGFHLAFEVCALFGLDVQVTMMCSL</sequence>
<organism evidence="2 3">
    <name type="scientific">Anaplasma phagocytophilum str. NCH-1</name>
    <dbReference type="NCBI Taxonomy" id="1359161"/>
    <lineage>
        <taxon>Bacteria</taxon>
        <taxon>Pseudomonadati</taxon>
        <taxon>Pseudomonadota</taxon>
        <taxon>Alphaproteobacteria</taxon>
        <taxon>Rickettsiales</taxon>
        <taxon>Anaplasmataceae</taxon>
        <taxon>Anaplasma</taxon>
        <taxon>phagocytophilum group</taxon>
    </lineage>
</organism>
<protein>
    <submittedName>
        <fullName evidence="2">Uncharacterized protein</fullName>
    </submittedName>
</protein>
<keyword evidence="1" id="KW-1133">Transmembrane helix</keyword>